<dbReference type="InterPro" id="IPR002641">
    <property type="entry name" value="PNPLA_dom"/>
</dbReference>
<evidence type="ECO:0000256" key="3">
    <source>
        <dbReference type="ARBA" id="ARBA00023098"/>
    </source>
</evidence>
<keyword evidence="3 4" id="KW-0443">Lipid metabolism</keyword>
<dbReference type="GO" id="GO:0016042">
    <property type="term" value="P:lipid catabolic process"/>
    <property type="evidence" value="ECO:0007669"/>
    <property type="project" value="UniProtKB-UniRule"/>
</dbReference>
<sequence>MYHLVYTLPILIALLLSGCSTYGEIRNDPATKITANKPYSLKSFHKKFSDSDSFVILAFSGGGTRAAALAYGVLQELRDTRFTSSSGKRMRLLDEVDVISSVSGGSFTAAYYGLFGDKLFDDFETVFLNHHIEKQILKRFLNPFFLISPQGRTEAAIEYYQRTIFKYATFGDMMQHPDAPMIIINASDLGHGVRFSFTQEYFNLLCSDLSSFPVARAVTASSAVPLLFNPVVVKNHDKCGKELPLILQTTRNRAKKSAELQMILKGLNTYYDKGQRQYAHFVDGGITDNLGLRAIHDMLEVAGGAKSLMQRLKLRAPKRIVLISVDASTNPARLMDKTNRRPSLAETVGAMSSAQLYRYNVATVELLKNKLQQWAQQLSTPQHLVKPYFIKFGFKDLQSDQQKEFFNKIPTSFSLSPEQVNRLIKAGRQLIRGNVNYQRLLVDIKGGVTH</sequence>
<name>A0A7V2T1W6_LEUMU</name>
<dbReference type="Proteomes" id="UP000885750">
    <property type="component" value="Unassembled WGS sequence"/>
</dbReference>
<dbReference type="Pfam" id="PF01734">
    <property type="entry name" value="Patatin"/>
    <property type="match status" value="1"/>
</dbReference>
<protein>
    <submittedName>
        <fullName evidence="6">Patatin-like phospholipase family protein</fullName>
    </submittedName>
</protein>
<feature type="domain" description="PNPLA" evidence="5">
    <location>
        <begin position="57"/>
        <end position="296"/>
    </location>
</feature>
<reference evidence="6" key="1">
    <citation type="journal article" date="2020" name="mSystems">
        <title>Genome- and Community-Level Interaction Insights into Carbon Utilization and Element Cycling Functions of Hydrothermarchaeota in Hydrothermal Sediment.</title>
        <authorList>
            <person name="Zhou Z."/>
            <person name="Liu Y."/>
            <person name="Xu W."/>
            <person name="Pan J."/>
            <person name="Luo Z.H."/>
            <person name="Li M."/>
        </authorList>
    </citation>
    <scope>NUCLEOTIDE SEQUENCE [LARGE SCALE GENOMIC DNA]</scope>
    <source>
        <strain evidence="6">HyVt-493</strain>
    </source>
</reference>
<dbReference type="AlphaFoldDB" id="A0A7V2T1W6"/>
<feature type="short sequence motif" description="DGA/G" evidence="4">
    <location>
        <begin position="283"/>
        <end position="285"/>
    </location>
</feature>
<proteinExistence type="predicted"/>
<dbReference type="InterPro" id="IPR050301">
    <property type="entry name" value="NTE"/>
</dbReference>
<evidence type="ECO:0000256" key="1">
    <source>
        <dbReference type="ARBA" id="ARBA00022801"/>
    </source>
</evidence>
<dbReference type="PANTHER" id="PTHR14226:SF78">
    <property type="entry name" value="SLR0060 PROTEIN"/>
    <property type="match status" value="1"/>
</dbReference>
<evidence type="ECO:0000259" key="5">
    <source>
        <dbReference type="PROSITE" id="PS51635"/>
    </source>
</evidence>
<comment type="caution">
    <text evidence="4">Lacks conserved residue(s) required for the propagation of feature annotation.</text>
</comment>
<evidence type="ECO:0000256" key="4">
    <source>
        <dbReference type="PROSITE-ProRule" id="PRU01161"/>
    </source>
</evidence>
<organism evidence="6">
    <name type="scientific">Leucothrix mucor</name>
    <dbReference type="NCBI Taxonomy" id="45248"/>
    <lineage>
        <taxon>Bacteria</taxon>
        <taxon>Pseudomonadati</taxon>
        <taxon>Pseudomonadota</taxon>
        <taxon>Gammaproteobacteria</taxon>
        <taxon>Thiotrichales</taxon>
        <taxon>Thiotrichaceae</taxon>
        <taxon>Leucothrix</taxon>
    </lineage>
</organism>
<dbReference type="Gene3D" id="3.40.1090.10">
    <property type="entry name" value="Cytosolic phospholipase A2 catalytic domain"/>
    <property type="match status" value="1"/>
</dbReference>
<comment type="caution">
    <text evidence="6">The sequence shown here is derived from an EMBL/GenBank/DDBJ whole genome shotgun (WGS) entry which is preliminary data.</text>
</comment>
<feature type="active site" description="Nucleophile" evidence="4">
    <location>
        <position position="103"/>
    </location>
</feature>
<evidence type="ECO:0000256" key="2">
    <source>
        <dbReference type="ARBA" id="ARBA00022963"/>
    </source>
</evidence>
<dbReference type="SUPFAM" id="SSF52151">
    <property type="entry name" value="FabD/lysophospholipase-like"/>
    <property type="match status" value="1"/>
</dbReference>
<keyword evidence="1 4" id="KW-0378">Hydrolase</keyword>
<dbReference type="InterPro" id="IPR016035">
    <property type="entry name" value="Acyl_Trfase/lysoPLipase"/>
</dbReference>
<dbReference type="PROSITE" id="PS51635">
    <property type="entry name" value="PNPLA"/>
    <property type="match status" value="1"/>
</dbReference>
<accession>A0A7V2T1W6</accession>
<feature type="active site" description="Proton acceptor" evidence="4">
    <location>
        <position position="283"/>
    </location>
</feature>
<dbReference type="EMBL" id="DRMS01000377">
    <property type="protein sequence ID" value="HFC93145.1"/>
    <property type="molecule type" value="Genomic_DNA"/>
</dbReference>
<dbReference type="GO" id="GO:0016787">
    <property type="term" value="F:hydrolase activity"/>
    <property type="evidence" value="ECO:0007669"/>
    <property type="project" value="UniProtKB-UniRule"/>
</dbReference>
<gene>
    <name evidence="6" type="ORF">ENJ51_10070</name>
</gene>
<dbReference type="PANTHER" id="PTHR14226">
    <property type="entry name" value="NEUROPATHY TARGET ESTERASE/SWISS CHEESE D.MELANOGASTER"/>
    <property type="match status" value="1"/>
</dbReference>
<keyword evidence="2 4" id="KW-0442">Lipid degradation</keyword>
<evidence type="ECO:0000313" key="6">
    <source>
        <dbReference type="EMBL" id="HFC93145.1"/>
    </source>
</evidence>